<sequence length="291" mass="32659">MQVVLHAGAHVTDEDRLVKCLLENQDLLESEGTLAPPPNLYRKELRDILNVAHDEGYAPHLRDRALAAVQADAQTERLILSNPGFFGTPKMAASAGVLYSAAEMRLATLSEIFGEDRIELFLATCNLATFLPAIFRQTSLNSFDELMRGTPPQNVRWSEMIQRVRTAFPDMPITVWCNEDTPLIWAELVREMAGLETRAPITGEFALLSEIMSESGMKRFKTYLDSHPGMTEIQKRRVIAAFLDKFAEEDAIEEELDLPGWTEALVDELTALYDEDCDVIQHIPGVRVITP</sequence>
<dbReference type="EMBL" id="FWFU01000001">
    <property type="protein sequence ID" value="SLN18465.1"/>
    <property type="molecule type" value="Genomic_DNA"/>
</dbReference>
<organism evidence="1 2">
    <name type="scientific">Roseovarius halotolerans</name>
    <dbReference type="NCBI Taxonomy" id="505353"/>
    <lineage>
        <taxon>Bacteria</taxon>
        <taxon>Pseudomonadati</taxon>
        <taxon>Pseudomonadota</taxon>
        <taxon>Alphaproteobacteria</taxon>
        <taxon>Rhodobacterales</taxon>
        <taxon>Roseobacteraceae</taxon>
        <taxon>Roseovarius</taxon>
    </lineage>
</organism>
<proteinExistence type="predicted"/>
<name>A0A1X6YEI0_9RHOB</name>
<dbReference type="Proteomes" id="UP000193207">
    <property type="component" value="Unassembled WGS sequence"/>
</dbReference>
<dbReference type="RefSeq" id="WP_085816247.1">
    <property type="nucleotide sequence ID" value="NZ_FWFU01000001.1"/>
</dbReference>
<gene>
    <name evidence="1" type="ORF">ROH8110_00568</name>
</gene>
<dbReference type="OrthoDB" id="7816979at2"/>
<evidence type="ECO:0000313" key="2">
    <source>
        <dbReference type="Proteomes" id="UP000193207"/>
    </source>
</evidence>
<protein>
    <submittedName>
        <fullName evidence="1">Uncharacterized protein</fullName>
    </submittedName>
</protein>
<evidence type="ECO:0000313" key="1">
    <source>
        <dbReference type="EMBL" id="SLN18465.1"/>
    </source>
</evidence>
<keyword evidence="2" id="KW-1185">Reference proteome</keyword>
<dbReference type="AlphaFoldDB" id="A0A1X6YEI0"/>
<accession>A0A1X6YEI0</accession>
<reference evidence="1 2" key="1">
    <citation type="submission" date="2017-03" db="EMBL/GenBank/DDBJ databases">
        <authorList>
            <person name="Afonso C.L."/>
            <person name="Miller P.J."/>
            <person name="Scott M.A."/>
            <person name="Spackman E."/>
            <person name="Goraichik I."/>
            <person name="Dimitrov K.M."/>
            <person name="Suarez D.L."/>
            <person name="Swayne D.E."/>
        </authorList>
    </citation>
    <scope>NUCLEOTIDE SEQUENCE [LARGE SCALE GENOMIC DNA]</scope>
    <source>
        <strain evidence="1 2">CECT 8110</strain>
    </source>
</reference>